<dbReference type="InterPro" id="IPR055560">
    <property type="entry name" value="DUF7136"/>
</dbReference>
<keyword evidence="2" id="KW-0732">Signal</keyword>
<sequence length="285" mass="30841">MPHLQPLTTAFAFALLALIPLCASTTWNSDNATAPFEIDVIFPRNETYRPAGVFPISLAVQNFTSLRAVGNFTFLWHIMPYSHGWVPGGITWDEGKFEAKNPPDDNDTVVFVANTNVTEWIHQKDQGDRFRLQWHLEWDFRDGCDYKGKGSYVFGGIMFSIETEWEAERSPDGKGIGKKPNVLDVPECPVLGSVVLLQNSTGICSSLLDMGNNTAEGTPCAVTVDKALASSISSQAASSATSAFLATASPTQEPEPTETNAAPLSSPKSSTFILLGVMSMLCALA</sequence>
<feature type="region of interest" description="Disordered" evidence="1">
    <location>
        <begin position="244"/>
        <end position="265"/>
    </location>
</feature>
<organism evidence="4 5">
    <name type="scientific">Fusarium kuroshium</name>
    <dbReference type="NCBI Taxonomy" id="2010991"/>
    <lineage>
        <taxon>Eukaryota</taxon>
        <taxon>Fungi</taxon>
        <taxon>Dikarya</taxon>
        <taxon>Ascomycota</taxon>
        <taxon>Pezizomycotina</taxon>
        <taxon>Sordariomycetes</taxon>
        <taxon>Hypocreomycetidae</taxon>
        <taxon>Hypocreales</taxon>
        <taxon>Nectriaceae</taxon>
        <taxon>Fusarium</taxon>
        <taxon>Fusarium solani species complex</taxon>
    </lineage>
</organism>
<reference evidence="4 5" key="1">
    <citation type="submission" date="2017-06" db="EMBL/GenBank/DDBJ databases">
        <title>Comparative genomic analysis of Ambrosia Fusariam Clade fungi.</title>
        <authorList>
            <person name="Stajich J.E."/>
            <person name="Carrillo J."/>
            <person name="Kijimoto T."/>
            <person name="Eskalen A."/>
            <person name="O'Donnell K."/>
            <person name="Kasson M."/>
        </authorList>
    </citation>
    <scope>NUCLEOTIDE SEQUENCE [LARGE SCALE GENOMIC DNA]</scope>
    <source>
        <strain evidence="4">UCR3666</strain>
    </source>
</reference>
<feature type="signal peptide" evidence="2">
    <location>
        <begin position="1"/>
        <end position="24"/>
    </location>
</feature>
<evidence type="ECO:0000259" key="3">
    <source>
        <dbReference type="Pfam" id="PF23584"/>
    </source>
</evidence>
<gene>
    <name evidence="4" type="ORF">CDV36_000841</name>
</gene>
<comment type="caution">
    <text evidence="4">The sequence shown here is derived from an EMBL/GenBank/DDBJ whole genome shotgun (WGS) entry which is preliminary data.</text>
</comment>
<feature type="compositionally biased region" description="Polar residues" evidence="1">
    <location>
        <begin position="250"/>
        <end position="265"/>
    </location>
</feature>
<dbReference type="AlphaFoldDB" id="A0A3M2SPJ5"/>
<dbReference type="Proteomes" id="UP000277212">
    <property type="component" value="Unassembled WGS sequence"/>
</dbReference>
<accession>A0A3M2SPJ5</accession>
<evidence type="ECO:0000313" key="5">
    <source>
        <dbReference type="Proteomes" id="UP000277212"/>
    </source>
</evidence>
<keyword evidence="5" id="KW-1185">Reference proteome</keyword>
<feature type="domain" description="DUF7136" evidence="3">
    <location>
        <begin position="33"/>
        <end position="148"/>
    </location>
</feature>
<dbReference type="OrthoDB" id="4490227at2759"/>
<protein>
    <recommendedName>
        <fullName evidence="3">DUF7136 domain-containing protein</fullName>
    </recommendedName>
</protein>
<dbReference type="EMBL" id="NKUJ01000008">
    <property type="protein sequence ID" value="RMJ19488.1"/>
    <property type="molecule type" value="Genomic_DNA"/>
</dbReference>
<evidence type="ECO:0000256" key="1">
    <source>
        <dbReference type="SAM" id="MobiDB-lite"/>
    </source>
</evidence>
<feature type="chain" id="PRO_5018266908" description="DUF7136 domain-containing protein" evidence="2">
    <location>
        <begin position="25"/>
        <end position="285"/>
    </location>
</feature>
<dbReference type="Pfam" id="PF23584">
    <property type="entry name" value="DUF7136"/>
    <property type="match status" value="1"/>
</dbReference>
<proteinExistence type="predicted"/>
<evidence type="ECO:0000313" key="4">
    <source>
        <dbReference type="EMBL" id="RMJ19488.1"/>
    </source>
</evidence>
<name>A0A3M2SPJ5_9HYPO</name>
<evidence type="ECO:0000256" key="2">
    <source>
        <dbReference type="SAM" id="SignalP"/>
    </source>
</evidence>